<proteinExistence type="predicted"/>
<dbReference type="Proteomes" id="UP000704712">
    <property type="component" value="Unassembled WGS sequence"/>
</dbReference>
<dbReference type="AlphaFoldDB" id="A0A8S9V0V5"/>
<evidence type="ECO:0000256" key="1">
    <source>
        <dbReference type="SAM" id="MobiDB-lite"/>
    </source>
</evidence>
<protein>
    <submittedName>
        <fullName evidence="3">Uncharacterized protein</fullName>
    </submittedName>
</protein>
<name>A0A8S9V0V5_PHYIN</name>
<dbReference type="EMBL" id="JAACNO010000644">
    <property type="protein sequence ID" value="KAF4146213.1"/>
    <property type="molecule type" value="Genomic_DNA"/>
</dbReference>
<feature type="compositionally biased region" description="Polar residues" evidence="1">
    <location>
        <begin position="21"/>
        <end position="41"/>
    </location>
</feature>
<accession>A0A8S9V0V5</accession>
<dbReference type="EMBL" id="JAACNO010001165">
    <property type="protein sequence ID" value="KAF4142616.1"/>
    <property type="molecule type" value="Genomic_DNA"/>
</dbReference>
<evidence type="ECO:0000313" key="4">
    <source>
        <dbReference type="Proteomes" id="UP000704712"/>
    </source>
</evidence>
<evidence type="ECO:0000313" key="2">
    <source>
        <dbReference type="EMBL" id="KAF4142616.1"/>
    </source>
</evidence>
<gene>
    <name evidence="3" type="ORF">GN958_ATG04688</name>
    <name evidence="2" type="ORF">GN958_ATG08193</name>
</gene>
<evidence type="ECO:0000313" key="3">
    <source>
        <dbReference type="EMBL" id="KAF4146213.1"/>
    </source>
</evidence>
<organism evidence="3 4">
    <name type="scientific">Phytophthora infestans</name>
    <name type="common">Potato late blight agent</name>
    <name type="synonym">Botrytis infestans</name>
    <dbReference type="NCBI Taxonomy" id="4787"/>
    <lineage>
        <taxon>Eukaryota</taxon>
        <taxon>Sar</taxon>
        <taxon>Stramenopiles</taxon>
        <taxon>Oomycota</taxon>
        <taxon>Peronosporomycetes</taxon>
        <taxon>Peronosporales</taxon>
        <taxon>Peronosporaceae</taxon>
        <taxon>Phytophthora</taxon>
    </lineage>
</organism>
<feature type="compositionally biased region" description="Polar residues" evidence="1">
    <location>
        <begin position="1"/>
        <end position="11"/>
    </location>
</feature>
<feature type="region of interest" description="Disordered" evidence="1">
    <location>
        <begin position="1"/>
        <end position="71"/>
    </location>
</feature>
<sequence>MDSQSSDSNSMVHFGTWEQRAPTSPTQPDLSTQAGVESVQNRIHRAADGTGRGLLVDRSRPRARSLSASRTGAQSALVTTTGAGATSVTAGGSTSVFQETLLSGLQPLSLASSQRLAIADTSGITIPTEPALTNCGWRQVFYAAVLNAPQCGGSATVRQPSGCATPVPTSSMPPWAWAGSPATLVADMGAVTPTPVRTRTDTPSYPDFTIGDAMIPARDGFNGVLTYPSGRTEWERLCQLSNATTLTGTGTVDAPANVPSSVNQVTSGQSFWYPMSGTQPAVIGTFWTRVWNCAVVSAPYIGWGGWYSRRCYSEWWSSCRCGEDDRRINTKCWICSAYEADIS</sequence>
<reference evidence="3" key="1">
    <citation type="submission" date="2020-03" db="EMBL/GenBank/DDBJ databases">
        <title>Hybrid Assembly of Korean Phytophthora infestans isolates.</title>
        <authorList>
            <person name="Prokchorchik M."/>
            <person name="Lee Y."/>
            <person name="Seo J."/>
            <person name="Cho J.-H."/>
            <person name="Park Y.-E."/>
            <person name="Jang D.-C."/>
            <person name="Im J.-S."/>
            <person name="Choi J.-G."/>
            <person name="Park H.-J."/>
            <person name="Lee G.-B."/>
            <person name="Lee Y.-G."/>
            <person name="Hong S.-Y."/>
            <person name="Cho K."/>
            <person name="Sohn K.H."/>
        </authorList>
    </citation>
    <scope>NUCLEOTIDE SEQUENCE</scope>
    <source>
        <strain evidence="3">KR_2_A2</strain>
    </source>
</reference>
<comment type="caution">
    <text evidence="3">The sequence shown here is derived from an EMBL/GenBank/DDBJ whole genome shotgun (WGS) entry which is preliminary data.</text>
</comment>